<feature type="compositionally biased region" description="Polar residues" evidence="1">
    <location>
        <begin position="533"/>
        <end position="550"/>
    </location>
</feature>
<reference evidence="3 4" key="1">
    <citation type="journal article" date="2019" name="Genome Biol. Evol.">
        <title>The Rhododendron genome and chromosomal organization provide insight into shared whole-genome duplications across the heath family (Ericaceae).</title>
        <authorList>
            <person name="Soza V.L."/>
            <person name="Lindsley D."/>
            <person name="Waalkes A."/>
            <person name="Ramage E."/>
            <person name="Patwardhan R.P."/>
            <person name="Burton J.N."/>
            <person name="Adey A."/>
            <person name="Kumar A."/>
            <person name="Qiu R."/>
            <person name="Shendure J."/>
            <person name="Hall B."/>
        </authorList>
    </citation>
    <scope>NUCLEOTIDE SEQUENCE [LARGE SCALE GENOMIC DNA]</scope>
    <source>
        <strain evidence="3">RSF 1966-606</strain>
    </source>
</reference>
<protein>
    <recommendedName>
        <fullName evidence="2">F-box domain-containing protein</fullName>
    </recommendedName>
</protein>
<dbReference type="SUPFAM" id="SSF52047">
    <property type="entry name" value="RNI-like"/>
    <property type="match status" value="1"/>
</dbReference>
<evidence type="ECO:0000313" key="3">
    <source>
        <dbReference type="EMBL" id="KAE9460598.1"/>
    </source>
</evidence>
<dbReference type="EMBL" id="QEFC01001002">
    <property type="protein sequence ID" value="KAE9460598.1"/>
    <property type="molecule type" value="Genomic_DNA"/>
</dbReference>
<proteinExistence type="predicted"/>
<feature type="non-terminal residue" evidence="3">
    <location>
        <position position="1"/>
    </location>
</feature>
<name>A0A6A4M1W2_9ERIC</name>
<dbReference type="Pfam" id="PF12937">
    <property type="entry name" value="F-box-like"/>
    <property type="match status" value="1"/>
</dbReference>
<dbReference type="InterPro" id="IPR001810">
    <property type="entry name" value="F-box_dom"/>
</dbReference>
<sequence length="574" mass="62784">MDTLLLGCPSTAKRPCCTPPSDPLLITASPRISILKPDPMDRLLESFLGLSDSTSTLSLDLSFDRLLESRPCDSDQNDMIERAMRLGSVLLEAGKRSARKRATMHNAVVWALPPDLTTKVFSVLDTQSVCYAAATCTLFRKCTMDPLCYANIDLTAEVPRVNNVVVSTFIQRAGKVLQSLKLGIVPGPTASPGSSQPLVYTIRNSADAPGFSWNDKRSRQGKESFSLTRSCLSSLSGDSDAPGARLRRLHLYNIERMDNAALCAALSACPSLLDLEIVGLFSSDSHVELRQTLESVSKYCHLIERLYFEASKAGRDDSLKWPTCNDLVKNCPHITSLALRGFKLHDNKVRVLVKVCHSQPSIVIALGCRAKLHSDSNLIVSIQGFHKLKYLDFSTSYSITGGFLRNLGGDAGGNQLEVEVARMCTAVIAGDFKILRHLVFKLSSLDFTVPSKQDISNREGLASDGDWYHRCYSTSDIHVKQLLEERAGFCLVAEFPPEGSFIEIEQQMVANEAFSDLSSPSQPSSHTSDGSGTLFTSSTESSYNSDQGSGNEDGREASYIIYEESSDEVDFLVG</sequence>
<evidence type="ECO:0000256" key="1">
    <source>
        <dbReference type="SAM" id="MobiDB-lite"/>
    </source>
</evidence>
<feature type="compositionally biased region" description="Low complexity" evidence="1">
    <location>
        <begin position="515"/>
        <end position="532"/>
    </location>
</feature>
<dbReference type="InterPro" id="IPR036047">
    <property type="entry name" value="F-box-like_dom_sf"/>
</dbReference>
<comment type="caution">
    <text evidence="3">The sequence shown here is derived from an EMBL/GenBank/DDBJ whole genome shotgun (WGS) entry which is preliminary data.</text>
</comment>
<feature type="domain" description="F-box" evidence="2">
    <location>
        <begin position="110"/>
        <end position="154"/>
    </location>
</feature>
<evidence type="ECO:0000259" key="2">
    <source>
        <dbReference type="Pfam" id="PF12937"/>
    </source>
</evidence>
<dbReference type="InterPro" id="IPR032675">
    <property type="entry name" value="LRR_dom_sf"/>
</dbReference>
<organism evidence="3 4">
    <name type="scientific">Rhododendron williamsianum</name>
    <dbReference type="NCBI Taxonomy" id="262921"/>
    <lineage>
        <taxon>Eukaryota</taxon>
        <taxon>Viridiplantae</taxon>
        <taxon>Streptophyta</taxon>
        <taxon>Embryophyta</taxon>
        <taxon>Tracheophyta</taxon>
        <taxon>Spermatophyta</taxon>
        <taxon>Magnoliopsida</taxon>
        <taxon>eudicotyledons</taxon>
        <taxon>Gunneridae</taxon>
        <taxon>Pentapetalae</taxon>
        <taxon>asterids</taxon>
        <taxon>Ericales</taxon>
        <taxon>Ericaceae</taxon>
        <taxon>Ericoideae</taxon>
        <taxon>Rhodoreae</taxon>
        <taxon>Rhododendron</taxon>
    </lineage>
</organism>
<dbReference type="SUPFAM" id="SSF81383">
    <property type="entry name" value="F-box domain"/>
    <property type="match status" value="1"/>
</dbReference>
<dbReference type="Proteomes" id="UP000428333">
    <property type="component" value="Linkage Group LG04"/>
</dbReference>
<evidence type="ECO:0000313" key="4">
    <source>
        <dbReference type="Proteomes" id="UP000428333"/>
    </source>
</evidence>
<feature type="region of interest" description="Disordered" evidence="1">
    <location>
        <begin position="514"/>
        <end position="560"/>
    </location>
</feature>
<dbReference type="Gene3D" id="3.80.10.10">
    <property type="entry name" value="Ribonuclease Inhibitor"/>
    <property type="match status" value="1"/>
</dbReference>
<dbReference type="AlphaFoldDB" id="A0A6A4M1W2"/>
<keyword evidence="4" id="KW-1185">Reference proteome</keyword>
<gene>
    <name evidence="3" type="ORF">C3L33_07488</name>
</gene>
<accession>A0A6A4M1W2</accession>
<dbReference type="Gene3D" id="1.20.1280.50">
    <property type="match status" value="1"/>
</dbReference>
<dbReference type="OrthoDB" id="10257471at2759"/>